<reference evidence="1" key="1">
    <citation type="submission" date="2018-11" db="EMBL/GenBank/DDBJ databases">
        <authorList>
            <consortium name="Genoscope - CEA"/>
            <person name="William W."/>
        </authorList>
    </citation>
    <scope>NUCLEOTIDE SEQUENCE [LARGE SCALE GENOMIC DNA]</scope>
    <source>
        <strain evidence="1">T9AD</strain>
    </source>
</reference>
<accession>A0A653B8R1</accession>
<name>A0A653B8R1_ECTOL</name>
<dbReference type="AlphaFoldDB" id="A0A653B8R1"/>
<protein>
    <submittedName>
        <fullName evidence="1">Uncharacterized protein</fullName>
    </submittedName>
</protein>
<gene>
    <name evidence="1" type="ORF">POT9AD_4032</name>
</gene>
<dbReference type="OrthoDB" id="5767052at2"/>
<dbReference type="EMBL" id="LR130779">
    <property type="protein sequence ID" value="VDN65007.1"/>
    <property type="molecule type" value="Genomic_DNA"/>
</dbReference>
<dbReference type="PROSITE" id="PS51257">
    <property type="entry name" value="PROKAR_LIPOPROTEIN"/>
    <property type="match status" value="1"/>
</dbReference>
<evidence type="ECO:0000313" key="1">
    <source>
        <dbReference type="EMBL" id="VDN65007.1"/>
    </source>
</evidence>
<dbReference type="Pfam" id="PF19795">
    <property type="entry name" value="DUF6279"/>
    <property type="match status" value="1"/>
</dbReference>
<sequence>MRKSLLLLLALTVALGACSRAGLAYRNLDWIIPWKLGDYVELSREQSAWLEPRLQQHLTWHCSVELPHYLDWLQRSRQALAERDAELMLSQLDGFEQAMQRIAVEITPSTVELLRGLNPLQVERLFAELEEQNRKLRVTFLEPPLDEQISLRAERMNERLQPWFGDLEPAQRERVLAWARSLGAQNQVWLDNRLAWQQALRDALEARRSDDFAARISALLQQRERFYTEAYRASYQSNREAMAGMLVDIVATADARQLQRADERLDALRADLAAQQCRSDDTLARR</sequence>
<organism evidence="1">
    <name type="scientific">Ectopseudomonas oleovorans</name>
    <name type="common">Pseudomonas oleovorans</name>
    <dbReference type="NCBI Taxonomy" id="301"/>
    <lineage>
        <taxon>Bacteria</taxon>
        <taxon>Pseudomonadati</taxon>
        <taxon>Pseudomonadota</taxon>
        <taxon>Gammaproteobacteria</taxon>
        <taxon>Pseudomonadales</taxon>
        <taxon>Pseudomonadaceae</taxon>
        <taxon>Ectopseudomonas</taxon>
    </lineage>
</organism>
<dbReference type="PIRSF" id="PIRSF028200">
    <property type="entry name" value="UCP028200"/>
    <property type="match status" value="1"/>
</dbReference>
<proteinExistence type="predicted"/>
<dbReference type="InterPro" id="IPR016875">
    <property type="entry name" value="UCP028200"/>
</dbReference>